<dbReference type="SUPFAM" id="SSF140500">
    <property type="entry name" value="BAS1536-like"/>
    <property type="match status" value="1"/>
</dbReference>
<dbReference type="Gene3D" id="4.10.280.10">
    <property type="entry name" value="Helix-loop-helix DNA-binding domain"/>
    <property type="match status" value="1"/>
</dbReference>
<gene>
    <name evidence="1" type="ordered locus">CLL_A2283</name>
</gene>
<sequence length="47" mass="5539">MNNKIEELREIMYKKIEQYGCNSKEALIASQNLDKCINERSTYGKQI</sequence>
<dbReference type="PATRIC" id="fig|935198.13.peg.2238"/>
<dbReference type="KEGG" id="cbk:CLL_A2283"/>
<proteinExistence type="predicted"/>
<dbReference type="AlphaFoldDB" id="B2TRZ1"/>
<dbReference type="InterPro" id="IPR037208">
    <property type="entry name" value="Spo0E-like_sf"/>
</dbReference>
<reference evidence="1" key="2">
    <citation type="submission" date="2009-08" db="EMBL/GenBank/DDBJ databases">
        <authorList>
            <person name="Shrivastava S."/>
            <person name="Brinkac L.M."/>
            <person name="Dodson R.J."/>
            <person name="Harkins D.M."/>
            <person name="Durkin A.S."/>
            <person name="Sutton G."/>
        </authorList>
    </citation>
    <scope>NUCLEOTIDE SEQUENCE</scope>
    <source>
        <strain evidence="1">Eklund 17B</strain>
    </source>
</reference>
<organism evidence="1">
    <name type="scientific">Clostridium botulinum (strain Eklund 17B / Type B)</name>
    <dbReference type="NCBI Taxonomy" id="935198"/>
    <lineage>
        <taxon>Bacteria</taxon>
        <taxon>Bacillati</taxon>
        <taxon>Bacillota</taxon>
        <taxon>Clostridia</taxon>
        <taxon>Eubacteriales</taxon>
        <taxon>Clostridiaceae</taxon>
        <taxon>Clostridium</taxon>
    </lineage>
</organism>
<dbReference type="GO" id="GO:0046983">
    <property type="term" value="F:protein dimerization activity"/>
    <property type="evidence" value="ECO:0007669"/>
    <property type="project" value="InterPro"/>
</dbReference>
<dbReference type="GO" id="GO:0043937">
    <property type="term" value="P:regulation of sporulation"/>
    <property type="evidence" value="ECO:0007669"/>
    <property type="project" value="InterPro"/>
</dbReference>
<dbReference type="InterPro" id="IPR036638">
    <property type="entry name" value="HLH_DNA-bd_sf"/>
</dbReference>
<accession>U4P6Q9</accession>
<name>B2TRZ1_CLOBB</name>
<accession>B2TRZ1</accession>
<dbReference type="EMBL" id="CP001056">
    <property type="protein sequence ID" value="ACD22510.1"/>
    <property type="molecule type" value="Genomic_DNA"/>
</dbReference>
<evidence type="ECO:0000313" key="1">
    <source>
        <dbReference type="EMBL" id="ACD22510.1"/>
    </source>
</evidence>
<dbReference type="Pfam" id="PF09388">
    <property type="entry name" value="SpoOE-like"/>
    <property type="match status" value="1"/>
</dbReference>
<reference evidence="1" key="1">
    <citation type="submission" date="2009-06" db="EMBL/GenBank/DDBJ databases">
        <authorList>
            <consortium name="US DOE Joint Genome Institute (JGI-PGF)"/>
            <person name="Lucas S."/>
            <person name="Copeland A."/>
            <person name="Lapidus A."/>
            <person name="Glavina del Rio T."/>
            <person name="Dalin E."/>
            <person name="Tice H."/>
            <person name="Bruce D."/>
            <person name="Goodwin L."/>
            <person name="Pitluck S."/>
            <person name="Kyrpides N."/>
            <person name="Mavromatis K."/>
            <person name="Ivanova N."/>
            <person name="Saunders E."/>
            <person name="Brettin T."/>
            <person name="Detter J.C."/>
            <person name="Han C."/>
            <person name="Larimer F."/>
            <person name="Land M."/>
            <person name="Hauser L."/>
            <person name="Markowitz V."/>
            <person name="Cheng J.-F."/>
            <person name="Hugenholtz P."/>
            <person name="Woyke T."/>
            <person name="Wu D."/>
            <person name="Gronow S."/>
            <person name="Klenk H.-P."/>
            <person name="Eisen J.A."/>
        </authorList>
    </citation>
    <scope>NUCLEOTIDE SEQUENCE</scope>
    <source>
        <strain evidence="1">Eklund 17B</strain>
    </source>
</reference>
<protein>
    <submittedName>
        <fullName evidence="1">Conserved domain protein</fullName>
    </submittedName>
</protein>
<dbReference type="InterPro" id="IPR018540">
    <property type="entry name" value="Spo0E-like"/>
</dbReference>
<dbReference type="HOGENOM" id="CLU_3166328_0_0_9"/>